<reference evidence="1 2" key="1">
    <citation type="submission" date="2020-08" db="EMBL/GenBank/DDBJ databases">
        <title>Genome sequence of Erysipelothrix inopinata DSM 15511T.</title>
        <authorList>
            <person name="Hyun D.-W."/>
            <person name="Bae J.-W."/>
        </authorList>
    </citation>
    <scope>NUCLEOTIDE SEQUENCE [LARGE SCALE GENOMIC DNA]</scope>
    <source>
        <strain evidence="1 2">DSM 15511</strain>
    </source>
</reference>
<keyword evidence="2" id="KW-1185">Reference proteome</keyword>
<dbReference type="Gene3D" id="1.25.10.90">
    <property type="match status" value="1"/>
</dbReference>
<evidence type="ECO:0000313" key="2">
    <source>
        <dbReference type="Proteomes" id="UP000515928"/>
    </source>
</evidence>
<gene>
    <name evidence="1" type="ORF">H9L01_02135</name>
</gene>
<dbReference type="CDD" id="cd06561">
    <property type="entry name" value="AlkD_like"/>
    <property type="match status" value="1"/>
</dbReference>
<dbReference type="InterPro" id="IPR014825">
    <property type="entry name" value="DNA_alkylation"/>
</dbReference>
<accession>A0A7G9S012</accession>
<name>A0A7G9S012_9FIRM</name>
<dbReference type="PANTHER" id="PTHR41291:SF1">
    <property type="entry name" value="DNA ALKYLATION REPAIR PROTEIN"/>
    <property type="match status" value="1"/>
</dbReference>
<proteinExistence type="predicted"/>
<dbReference type="Pfam" id="PF08713">
    <property type="entry name" value="DNA_alkylation"/>
    <property type="match status" value="1"/>
</dbReference>
<dbReference type="EMBL" id="CP060715">
    <property type="protein sequence ID" value="QNN61187.1"/>
    <property type="molecule type" value="Genomic_DNA"/>
</dbReference>
<evidence type="ECO:0000313" key="1">
    <source>
        <dbReference type="EMBL" id="QNN61187.1"/>
    </source>
</evidence>
<dbReference type="KEGG" id="eio:H9L01_02135"/>
<dbReference type="InterPro" id="IPR016024">
    <property type="entry name" value="ARM-type_fold"/>
</dbReference>
<dbReference type="PANTHER" id="PTHR41291">
    <property type="entry name" value="DNA ALKYLATION REPAIR PROTEIN"/>
    <property type="match status" value="1"/>
</dbReference>
<organism evidence="1 2">
    <name type="scientific">Erysipelothrix inopinata</name>
    <dbReference type="NCBI Taxonomy" id="225084"/>
    <lineage>
        <taxon>Bacteria</taxon>
        <taxon>Bacillati</taxon>
        <taxon>Bacillota</taxon>
        <taxon>Erysipelotrichia</taxon>
        <taxon>Erysipelotrichales</taxon>
        <taxon>Erysipelotrichaceae</taxon>
        <taxon>Erysipelothrix</taxon>
    </lineage>
</organism>
<dbReference type="Proteomes" id="UP000515928">
    <property type="component" value="Chromosome"/>
</dbReference>
<dbReference type="AlphaFoldDB" id="A0A7G9S012"/>
<dbReference type="RefSeq" id="WP_187534389.1">
    <property type="nucleotide sequence ID" value="NZ_CBCSHU010000001.1"/>
</dbReference>
<protein>
    <submittedName>
        <fullName evidence="1">DNA alkylation repair protein</fullName>
    </submittedName>
</protein>
<dbReference type="SUPFAM" id="SSF48371">
    <property type="entry name" value="ARM repeat"/>
    <property type="match status" value="1"/>
</dbReference>
<sequence length="218" mass="24480">MKLVEVMDNLQSEGIPSRRKTLLKQGAADDAFGVPMGKIRSFAKDIGKNQELADELWSTGQFDAQNLGIFLMESGKVTLEDALEYLGSAQTVELSDSLISNVLAKIKDEAKLADLCSKNRDLKLRRAYWALMVANKSQYEADFPEILEYISENLPLSQEPETWMMNRMLCEIGFGYPNYTEKCLEIGERCGVYKTMKVSKGCTSAYAPDWIHAVVGRK</sequence>